<dbReference type="AlphaFoldDB" id="A0A3N6LPI4"/>
<evidence type="ECO:0000256" key="1">
    <source>
        <dbReference type="SAM" id="MobiDB-lite"/>
    </source>
</evidence>
<dbReference type="OrthoDB" id="205759at2157"/>
<evidence type="ECO:0000313" key="2">
    <source>
        <dbReference type="EMBL" id="RQG91383.1"/>
    </source>
</evidence>
<protein>
    <submittedName>
        <fullName evidence="2">Uncharacterized protein</fullName>
    </submittedName>
</protein>
<dbReference type="EMBL" id="REFY01000002">
    <property type="protein sequence ID" value="RQG91383.1"/>
    <property type="molecule type" value="Genomic_DNA"/>
</dbReference>
<organism evidence="2 3">
    <name type="scientific">Natrarchaeobius halalkaliphilus</name>
    <dbReference type="NCBI Taxonomy" id="1679091"/>
    <lineage>
        <taxon>Archaea</taxon>
        <taxon>Methanobacteriati</taxon>
        <taxon>Methanobacteriota</taxon>
        <taxon>Stenosarchaea group</taxon>
        <taxon>Halobacteria</taxon>
        <taxon>Halobacteriales</taxon>
        <taxon>Natrialbaceae</taxon>
        <taxon>Natrarchaeobius</taxon>
    </lineage>
</organism>
<keyword evidence="3" id="KW-1185">Reference proteome</keyword>
<sequence length="70" mass="7478">MSIDRHAAERRRFARLLGTDGEVGSGLPIGSRSSSVSKSAREERRTDGADDERVTDFGSEGAVGADPRSE</sequence>
<proteinExistence type="predicted"/>
<dbReference type="RefSeq" id="WP_124177511.1">
    <property type="nucleotide sequence ID" value="NZ_REFY01000002.1"/>
</dbReference>
<accession>A0A3N6LPI4</accession>
<gene>
    <name evidence="2" type="ORF">EA462_05265</name>
</gene>
<name>A0A3N6LPI4_9EURY</name>
<dbReference type="Proteomes" id="UP000273828">
    <property type="component" value="Unassembled WGS sequence"/>
</dbReference>
<comment type="caution">
    <text evidence="2">The sequence shown here is derived from an EMBL/GenBank/DDBJ whole genome shotgun (WGS) entry which is preliminary data.</text>
</comment>
<evidence type="ECO:0000313" key="3">
    <source>
        <dbReference type="Proteomes" id="UP000273828"/>
    </source>
</evidence>
<reference evidence="2 3" key="1">
    <citation type="submission" date="2018-10" db="EMBL/GenBank/DDBJ databases">
        <title>Natrarchaeobius chitinivorans gen. nov., sp. nov., and Natrarchaeobius haloalkaliphilus sp. nov., alkaliphilic, chitin-utilizing haloarchaea from hypersaline alkaline lakes.</title>
        <authorList>
            <person name="Sorokin D.Y."/>
            <person name="Elcheninov A.G."/>
            <person name="Kostrikina N.A."/>
            <person name="Bale N.J."/>
            <person name="Sinninghe Damste J.S."/>
            <person name="Khijniak T.V."/>
            <person name="Kublanov I.V."/>
            <person name="Toshchakov S.V."/>
        </authorList>
    </citation>
    <scope>NUCLEOTIDE SEQUENCE [LARGE SCALE GENOMIC DNA]</scope>
    <source>
        <strain evidence="2 3">AArcht-Sl</strain>
    </source>
</reference>
<feature type="region of interest" description="Disordered" evidence="1">
    <location>
        <begin position="15"/>
        <end position="70"/>
    </location>
</feature>
<feature type="compositionally biased region" description="Basic and acidic residues" evidence="1">
    <location>
        <begin position="39"/>
        <end position="55"/>
    </location>
</feature>